<proteinExistence type="predicted"/>
<dbReference type="GO" id="GO:0019171">
    <property type="term" value="F:(3R)-hydroxyacyl-[acyl-carrier-protein] dehydratase activity"/>
    <property type="evidence" value="ECO:0007669"/>
    <property type="project" value="TreeGrafter"/>
</dbReference>
<name>A0A2T6BN67_9RHOB</name>
<dbReference type="PANTHER" id="PTHR28152">
    <property type="entry name" value="HYDROXYACYL-THIOESTER DEHYDRATASE TYPE 2, MITOCHONDRIAL"/>
    <property type="match status" value="1"/>
</dbReference>
<dbReference type="Gene3D" id="3.10.129.10">
    <property type="entry name" value="Hotdog Thioesterase"/>
    <property type="match status" value="2"/>
</dbReference>
<organism evidence="1 2">
    <name type="scientific">Litoreibacter ponti</name>
    <dbReference type="NCBI Taxonomy" id="1510457"/>
    <lineage>
        <taxon>Bacteria</taxon>
        <taxon>Pseudomonadati</taxon>
        <taxon>Pseudomonadota</taxon>
        <taxon>Alphaproteobacteria</taxon>
        <taxon>Rhodobacterales</taxon>
        <taxon>Roseobacteraceae</taxon>
        <taxon>Litoreibacter</taxon>
    </lineage>
</organism>
<evidence type="ECO:0000313" key="2">
    <source>
        <dbReference type="Proteomes" id="UP000243978"/>
    </source>
</evidence>
<dbReference type="EMBL" id="QBKS01000001">
    <property type="protein sequence ID" value="PTX57528.1"/>
    <property type="molecule type" value="Genomic_DNA"/>
</dbReference>
<dbReference type="AlphaFoldDB" id="A0A2T6BN67"/>
<gene>
    <name evidence="1" type="ORF">C8N43_2198</name>
</gene>
<dbReference type="OrthoDB" id="7183822at2"/>
<dbReference type="Proteomes" id="UP000243978">
    <property type="component" value="Unassembled WGS sequence"/>
</dbReference>
<keyword evidence="2" id="KW-1185">Reference proteome</keyword>
<dbReference type="InterPro" id="IPR029069">
    <property type="entry name" value="HotDog_dom_sf"/>
</dbReference>
<protein>
    <submittedName>
        <fullName evidence="1">3-methylfumaryl-CoA hydratase</fullName>
    </submittedName>
</protein>
<sequence>MTQDQEFHTSHDILDPARIAALAATLSLPDATPRPFWHQIYFWDAQSPKSLGRDGHPATGGLIPDLGLPRRMWAGGRLRFHATPTLGTQATKTTTLLRADRKTGRTGPLGLVTLRHEVSQDGQLLVSEEQDLIYRAADAPKGTPPPAPDDQTTRKTHIFTPTELFRYSALTFNGHRIHYDRDYATGVEGYGGLVVHGPLLAQYVMLMAEDLLGAVRRFDFRATAPLMDGEEATFCARPEGDGLTLWARAADGRQCLTATAA</sequence>
<evidence type="ECO:0000313" key="1">
    <source>
        <dbReference type="EMBL" id="PTX57528.1"/>
    </source>
</evidence>
<accession>A0A2T6BN67</accession>
<dbReference type="InterPro" id="IPR052741">
    <property type="entry name" value="Mitochondrial_HTD2"/>
</dbReference>
<dbReference type="PANTHER" id="PTHR28152:SF1">
    <property type="entry name" value="HYDROXYACYL-THIOESTER DEHYDRATASE TYPE 2, MITOCHONDRIAL"/>
    <property type="match status" value="1"/>
</dbReference>
<reference evidence="1 2" key="1">
    <citation type="submission" date="2018-04" db="EMBL/GenBank/DDBJ databases">
        <title>Genomic Encyclopedia of Archaeal and Bacterial Type Strains, Phase II (KMG-II): from individual species to whole genera.</title>
        <authorList>
            <person name="Goeker M."/>
        </authorList>
    </citation>
    <scope>NUCLEOTIDE SEQUENCE [LARGE SCALE GENOMIC DNA]</scope>
    <source>
        <strain evidence="1 2">DSM 100977</strain>
    </source>
</reference>
<comment type="caution">
    <text evidence="1">The sequence shown here is derived from an EMBL/GenBank/DDBJ whole genome shotgun (WGS) entry which is preliminary data.</text>
</comment>
<dbReference type="RefSeq" id="WP_107846329.1">
    <property type="nucleotide sequence ID" value="NZ_QBKS01000001.1"/>
</dbReference>
<dbReference type="SUPFAM" id="SSF54637">
    <property type="entry name" value="Thioesterase/thiol ester dehydrase-isomerase"/>
    <property type="match status" value="2"/>
</dbReference>